<dbReference type="Pfam" id="PF09968">
    <property type="entry name" value="DUF2202"/>
    <property type="match status" value="1"/>
</dbReference>
<dbReference type="STRING" id="515635.Dtur_0392"/>
<organism evidence="2 3">
    <name type="scientific">Dictyoglomus turgidum (strain DSM 6724 / Z-1310)</name>
    <dbReference type="NCBI Taxonomy" id="515635"/>
    <lineage>
        <taxon>Bacteria</taxon>
        <taxon>Pseudomonadati</taxon>
        <taxon>Dictyoglomota</taxon>
        <taxon>Dictyoglomia</taxon>
        <taxon>Dictyoglomales</taxon>
        <taxon>Dictyoglomaceae</taxon>
        <taxon>Dictyoglomus</taxon>
    </lineage>
</organism>
<evidence type="ECO:0000259" key="1">
    <source>
        <dbReference type="Pfam" id="PF09968"/>
    </source>
</evidence>
<accession>B8E1R3</accession>
<dbReference type="OrthoDB" id="9801086at2"/>
<dbReference type="CDD" id="cd01048">
    <property type="entry name" value="Ferritin_like_AB2"/>
    <property type="match status" value="1"/>
</dbReference>
<dbReference type="InParanoid" id="B8E1R3"/>
<dbReference type="InterPro" id="IPR019243">
    <property type="entry name" value="DUF2202"/>
</dbReference>
<dbReference type="AlphaFoldDB" id="B8E1R3"/>
<dbReference type="Proteomes" id="UP000007719">
    <property type="component" value="Chromosome"/>
</dbReference>
<dbReference type="Gene3D" id="1.20.1260.10">
    <property type="match status" value="1"/>
</dbReference>
<gene>
    <name evidence="2" type="ordered locus">Dtur_0392</name>
</gene>
<dbReference type="EnsemblBacteria" id="ACK41696">
    <property type="protein sequence ID" value="ACK41696"/>
    <property type="gene ID" value="Dtur_0392"/>
</dbReference>
<protein>
    <recommendedName>
        <fullName evidence="1">DUF2202 domain-containing protein</fullName>
    </recommendedName>
</protein>
<dbReference type="HOGENOM" id="CLU_051317_1_2_0"/>
<feature type="domain" description="DUF2202" evidence="1">
    <location>
        <begin position="34"/>
        <end position="181"/>
    </location>
</feature>
<dbReference type="SUPFAM" id="SSF47240">
    <property type="entry name" value="Ferritin-like"/>
    <property type="match status" value="1"/>
</dbReference>
<evidence type="ECO:0000313" key="2">
    <source>
        <dbReference type="EMBL" id="ACK41696.1"/>
    </source>
</evidence>
<keyword evidence="3" id="KW-1185">Reference proteome</keyword>
<name>B8E1R3_DICTD</name>
<dbReference type="EMBL" id="CP001251">
    <property type="protein sequence ID" value="ACK41696.1"/>
    <property type="molecule type" value="Genomic_DNA"/>
</dbReference>
<dbReference type="InterPro" id="IPR009078">
    <property type="entry name" value="Ferritin-like_SF"/>
</dbReference>
<reference evidence="3" key="1">
    <citation type="journal article" date="2016" name="Front. Microbiol.">
        <title>The complete genome sequence of hyperthermophile Dictyoglomus turgidum DSM 6724 reveals a specialized carbohydrate fermentor.</title>
        <authorList>
            <person name="Brumm P.J."/>
            <person name="Gowda K."/>
            <person name="Robb F.T."/>
            <person name="Mead D.A."/>
        </authorList>
    </citation>
    <scope>NUCLEOTIDE SEQUENCE [LARGE SCALE GENOMIC DNA]</scope>
    <source>
        <strain evidence="3">DSM 6724 / Z-1310</strain>
    </source>
</reference>
<dbReference type="eggNOG" id="COG4902">
    <property type="taxonomic scope" value="Bacteria"/>
</dbReference>
<dbReference type="RefSeq" id="WP_012582781.1">
    <property type="nucleotide sequence ID" value="NC_011661.1"/>
</dbReference>
<proteinExistence type="predicted"/>
<sequence length="183" mass="21321">MKKFLKATLILLFSFILFTNLGISAENLSSQELEDILHMREEEKLARDVYITLYNIHKIPIFYNISNSEQAHMNAVKTLINYYKLKDPVVDDRIGKFTNTKFTELYNTLVERGKKSAVEALKVGIFIEELDIKDLQEAIKRTNKPDIIRVYTNLLKGSQNHMNAFIKVLQRYGETYTPTYTTM</sequence>
<evidence type="ECO:0000313" key="3">
    <source>
        <dbReference type="Proteomes" id="UP000007719"/>
    </source>
</evidence>
<dbReference type="KEGG" id="dtu:Dtur_0392"/>
<dbReference type="InterPro" id="IPR012347">
    <property type="entry name" value="Ferritin-like"/>
</dbReference>